<dbReference type="InterPro" id="IPR050155">
    <property type="entry name" value="HAD-like_hydrolase_sf"/>
</dbReference>
<comment type="pathway">
    <text evidence="2">Organic acid metabolism; glycolate biosynthesis; glycolate from 2-phosphoglycolate: step 1/1.</text>
</comment>
<reference evidence="5 6" key="1">
    <citation type="submission" date="2017-11" db="EMBL/GenBank/DDBJ databases">
        <title>Comparative genomic analysis of Holospora spp., intranuclear symbionts of paramecia.</title>
        <authorList>
            <person name="Garushyants S.K."/>
            <person name="Beliavskaya A."/>
            <person name="Malko D.B."/>
            <person name="Logacheva M.D."/>
            <person name="Rautian M.S."/>
            <person name="Gelfand M.S."/>
        </authorList>
    </citation>
    <scope>NUCLEOTIDE SEQUENCE [LARGE SCALE GENOMIC DNA]</scope>
    <source>
        <strain evidence="6">02AZ16</strain>
    </source>
</reference>
<dbReference type="PANTHER" id="PTHR43434:SF1">
    <property type="entry name" value="PHOSPHOGLYCOLATE PHOSPHATASE"/>
    <property type="match status" value="1"/>
</dbReference>
<keyword evidence="6" id="KW-1185">Reference proteome</keyword>
<dbReference type="SFLD" id="SFLDS00003">
    <property type="entry name" value="Haloacid_Dehalogenase"/>
    <property type="match status" value="1"/>
</dbReference>
<dbReference type="InterPro" id="IPR041492">
    <property type="entry name" value="HAD_2"/>
</dbReference>
<dbReference type="NCBIfam" id="TIGR01549">
    <property type="entry name" value="HAD-SF-IA-v1"/>
    <property type="match status" value="1"/>
</dbReference>
<name>A0A2S5R876_9PROT</name>
<dbReference type="SUPFAM" id="SSF56784">
    <property type="entry name" value="HAD-like"/>
    <property type="match status" value="1"/>
</dbReference>
<comment type="similarity">
    <text evidence="3">Belongs to the HAD-like hydrolase superfamily. CbbY/CbbZ/Gph/YieH family.</text>
</comment>
<dbReference type="EMBL" id="PHHC01000096">
    <property type="protein sequence ID" value="PPE03518.1"/>
    <property type="molecule type" value="Genomic_DNA"/>
</dbReference>
<dbReference type="EC" id="3.1.3.18" evidence="4"/>
<evidence type="ECO:0000256" key="3">
    <source>
        <dbReference type="ARBA" id="ARBA00006171"/>
    </source>
</evidence>
<dbReference type="Proteomes" id="UP000239425">
    <property type="component" value="Unassembled WGS sequence"/>
</dbReference>
<dbReference type="PANTHER" id="PTHR43434">
    <property type="entry name" value="PHOSPHOGLYCOLATE PHOSPHATASE"/>
    <property type="match status" value="1"/>
</dbReference>
<organism evidence="5 6">
    <name type="scientific">Holospora curviuscula</name>
    <dbReference type="NCBI Taxonomy" id="1082868"/>
    <lineage>
        <taxon>Bacteria</taxon>
        <taxon>Pseudomonadati</taxon>
        <taxon>Pseudomonadota</taxon>
        <taxon>Alphaproteobacteria</taxon>
        <taxon>Holosporales</taxon>
        <taxon>Holosporaceae</taxon>
        <taxon>Holospora</taxon>
    </lineage>
</organism>
<gene>
    <name evidence="5" type="ORF">HCUR_01062</name>
</gene>
<evidence type="ECO:0000313" key="6">
    <source>
        <dbReference type="Proteomes" id="UP000239425"/>
    </source>
</evidence>
<accession>A0A2S5R876</accession>
<dbReference type="RefSeq" id="WP_165780781.1">
    <property type="nucleotide sequence ID" value="NZ_PHHC01000096.1"/>
</dbReference>
<comment type="caution">
    <text evidence="5">The sequence shown here is derived from an EMBL/GenBank/DDBJ whole genome shotgun (WGS) entry which is preliminary data.</text>
</comment>
<dbReference type="AlphaFoldDB" id="A0A2S5R876"/>
<comment type="catalytic activity">
    <reaction evidence="1">
        <text>2-phosphoglycolate + H2O = glycolate + phosphate</text>
        <dbReference type="Rhea" id="RHEA:14369"/>
        <dbReference type="ChEBI" id="CHEBI:15377"/>
        <dbReference type="ChEBI" id="CHEBI:29805"/>
        <dbReference type="ChEBI" id="CHEBI:43474"/>
        <dbReference type="ChEBI" id="CHEBI:58033"/>
        <dbReference type="EC" id="3.1.3.18"/>
    </reaction>
</comment>
<proteinExistence type="inferred from homology"/>
<dbReference type="GO" id="GO:0006281">
    <property type="term" value="P:DNA repair"/>
    <property type="evidence" value="ECO:0007669"/>
    <property type="project" value="TreeGrafter"/>
</dbReference>
<dbReference type="SFLD" id="SFLDG01129">
    <property type="entry name" value="C1.5:_HAD__Beta-PGM__Phosphata"/>
    <property type="match status" value="1"/>
</dbReference>
<evidence type="ECO:0000256" key="1">
    <source>
        <dbReference type="ARBA" id="ARBA00000830"/>
    </source>
</evidence>
<dbReference type="GO" id="GO:0005829">
    <property type="term" value="C:cytosol"/>
    <property type="evidence" value="ECO:0007669"/>
    <property type="project" value="TreeGrafter"/>
</dbReference>
<dbReference type="InterPro" id="IPR006439">
    <property type="entry name" value="HAD-SF_hydro_IA"/>
</dbReference>
<dbReference type="InterPro" id="IPR036412">
    <property type="entry name" value="HAD-like_sf"/>
</dbReference>
<evidence type="ECO:0000256" key="4">
    <source>
        <dbReference type="ARBA" id="ARBA00013078"/>
    </source>
</evidence>
<dbReference type="InterPro" id="IPR023214">
    <property type="entry name" value="HAD_sf"/>
</dbReference>
<sequence length="222" mass="25126">MKLFERVDAVFFDWDGTLVDTVPFGLSVMNSFLSHRGKEEIRKKVYLTSPSLSVRDAFKSMFLPHEYEDAIRDFRLFLEKNTKKIVPFDSSYSVLKLLRSKSIPMGIVSNQYGDVLRRQVKELAWESYFCSITGSGDWEEDKPSPLPLVQSLKTIGINPSTSVLFVGDSFVDMMCAGRAGCTPVSVGPQAETFEGNFISFKNIFDFYDGIKCSIDNNFLGER</sequence>
<dbReference type="GO" id="GO:0008967">
    <property type="term" value="F:phosphoglycolate phosphatase activity"/>
    <property type="evidence" value="ECO:0007669"/>
    <property type="project" value="UniProtKB-EC"/>
</dbReference>
<dbReference type="Pfam" id="PF13419">
    <property type="entry name" value="HAD_2"/>
    <property type="match status" value="1"/>
</dbReference>
<dbReference type="Gene3D" id="1.10.150.730">
    <property type="match status" value="1"/>
</dbReference>
<protein>
    <recommendedName>
        <fullName evidence="4">phosphoglycolate phosphatase</fullName>
        <ecNumber evidence="4">3.1.3.18</ecNumber>
    </recommendedName>
</protein>
<evidence type="ECO:0000256" key="2">
    <source>
        <dbReference type="ARBA" id="ARBA00004818"/>
    </source>
</evidence>
<evidence type="ECO:0000313" key="5">
    <source>
        <dbReference type="EMBL" id="PPE03518.1"/>
    </source>
</evidence>
<dbReference type="Gene3D" id="3.40.50.1000">
    <property type="entry name" value="HAD superfamily/HAD-like"/>
    <property type="match status" value="1"/>
</dbReference>